<evidence type="ECO:0000259" key="5">
    <source>
        <dbReference type="Pfam" id="PF04116"/>
    </source>
</evidence>
<evidence type="ECO:0000256" key="1">
    <source>
        <dbReference type="ARBA" id="ARBA00009324"/>
    </source>
</evidence>
<proteinExistence type="inferred from homology"/>
<keyword evidence="3" id="KW-0560">Oxidoreductase</keyword>
<keyword evidence="4" id="KW-1133">Transmembrane helix</keyword>
<feature type="transmembrane region" description="Helical" evidence="4">
    <location>
        <begin position="6"/>
        <end position="23"/>
    </location>
</feature>
<keyword evidence="4" id="KW-0472">Membrane</keyword>
<dbReference type="EMBL" id="FXUL01000001">
    <property type="protein sequence ID" value="SMP43687.1"/>
    <property type="molecule type" value="Genomic_DNA"/>
</dbReference>
<evidence type="ECO:0000256" key="2">
    <source>
        <dbReference type="ARBA" id="ARBA00022746"/>
    </source>
</evidence>
<dbReference type="InterPro" id="IPR045019">
    <property type="entry name" value="BETA-OHASE-like"/>
</dbReference>
<accession>A0ABY1PSL9</accession>
<reference evidence="6 7" key="1">
    <citation type="submission" date="2017-05" db="EMBL/GenBank/DDBJ databases">
        <authorList>
            <person name="Varghese N."/>
            <person name="Submissions S."/>
        </authorList>
    </citation>
    <scope>NUCLEOTIDE SEQUENCE [LARGE SCALE GENOMIC DNA]</scope>
    <source>
        <strain evidence="6 7">DSM 26001</strain>
    </source>
</reference>
<dbReference type="Proteomes" id="UP001158049">
    <property type="component" value="Unassembled WGS sequence"/>
</dbReference>
<evidence type="ECO:0000313" key="6">
    <source>
        <dbReference type="EMBL" id="SMP43687.1"/>
    </source>
</evidence>
<keyword evidence="4" id="KW-0812">Transmembrane</keyword>
<dbReference type="Pfam" id="PF04116">
    <property type="entry name" value="FA_hydroxylase"/>
    <property type="match status" value="1"/>
</dbReference>
<feature type="transmembrane region" description="Helical" evidence="4">
    <location>
        <begin position="75"/>
        <end position="97"/>
    </location>
</feature>
<organism evidence="6 7">
    <name type="scientific">Noviherbaspirillum suwonense</name>
    <dbReference type="NCBI Taxonomy" id="1224511"/>
    <lineage>
        <taxon>Bacteria</taxon>
        <taxon>Pseudomonadati</taxon>
        <taxon>Pseudomonadota</taxon>
        <taxon>Betaproteobacteria</taxon>
        <taxon>Burkholderiales</taxon>
        <taxon>Oxalobacteraceae</taxon>
        <taxon>Noviherbaspirillum</taxon>
    </lineage>
</organism>
<gene>
    <name evidence="6" type="ORF">SAMN06295970_101334</name>
</gene>
<comment type="caution">
    <text evidence="6">The sequence shown here is derived from an EMBL/GenBank/DDBJ whole genome shotgun (WGS) entry which is preliminary data.</text>
</comment>
<sequence length="156" mass="17990">MKAFNLFLVIATMIVMEGAVALIHKYVMHGFGWGWHESHHLSRRQTGWEKNDLYAIVFAAATIGLFALGDTNAPLWWIALGVTLYGMIYGLLHDVLIHKRLAHQWRPKNRYLKRLMTAHYLHHATRGREGGISFGFLYAPPVEKLRKQLRSNNARK</sequence>
<feature type="transmembrane region" description="Helical" evidence="4">
    <location>
        <begin position="53"/>
        <end position="69"/>
    </location>
</feature>
<dbReference type="PANTHER" id="PTHR31899">
    <property type="entry name" value="BETA-CAROTENE 3-HYDROXYLASE 1, CHLOROPLASTIC"/>
    <property type="match status" value="1"/>
</dbReference>
<name>A0ABY1PSL9_9BURK</name>
<feature type="domain" description="Fatty acid hydroxylase" evidence="5">
    <location>
        <begin position="10"/>
        <end position="135"/>
    </location>
</feature>
<protein>
    <submittedName>
        <fullName evidence="6">Beta-carotene 3-hydroxylase</fullName>
    </submittedName>
</protein>
<keyword evidence="7" id="KW-1185">Reference proteome</keyword>
<evidence type="ECO:0000256" key="4">
    <source>
        <dbReference type="SAM" id="Phobius"/>
    </source>
</evidence>
<dbReference type="RefSeq" id="WP_283440479.1">
    <property type="nucleotide sequence ID" value="NZ_FXUL01000001.1"/>
</dbReference>
<evidence type="ECO:0000256" key="3">
    <source>
        <dbReference type="ARBA" id="ARBA00023002"/>
    </source>
</evidence>
<comment type="similarity">
    <text evidence="1">Belongs to the sterol desaturase family.</text>
</comment>
<keyword evidence="2" id="KW-0125">Carotenoid biosynthesis</keyword>
<dbReference type="PANTHER" id="PTHR31899:SF9">
    <property type="entry name" value="BETA-CAROTENE 3-HYDROXYLASE 1, CHLOROPLASTIC"/>
    <property type="match status" value="1"/>
</dbReference>
<dbReference type="InterPro" id="IPR006694">
    <property type="entry name" value="Fatty_acid_hydroxylase"/>
</dbReference>
<evidence type="ECO:0000313" key="7">
    <source>
        <dbReference type="Proteomes" id="UP001158049"/>
    </source>
</evidence>